<dbReference type="GO" id="GO:0004656">
    <property type="term" value="F:procollagen-proline 4-dioxygenase activity"/>
    <property type="evidence" value="ECO:0007669"/>
    <property type="project" value="TreeGrafter"/>
</dbReference>
<evidence type="ECO:0000313" key="10">
    <source>
        <dbReference type="Proteomes" id="UP001152797"/>
    </source>
</evidence>
<dbReference type="InterPro" id="IPR005123">
    <property type="entry name" value="Oxoglu/Fe-dep_dioxygenase_dom"/>
</dbReference>
<keyword evidence="5" id="KW-0408">Iron</keyword>
<comment type="caution">
    <text evidence="7">The sequence shown here is derived from an EMBL/GenBank/DDBJ whole genome shotgun (WGS) entry which is preliminary data.</text>
</comment>
<name>A0A9P1GCJ1_9DINO</name>
<evidence type="ECO:0000259" key="6">
    <source>
        <dbReference type="PROSITE" id="PS51471"/>
    </source>
</evidence>
<evidence type="ECO:0000256" key="5">
    <source>
        <dbReference type="ARBA" id="ARBA00023004"/>
    </source>
</evidence>
<reference evidence="8" key="2">
    <citation type="submission" date="2024-04" db="EMBL/GenBank/DDBJ databases">
        <authorList>
            <person name="Chen Y."/>
            <person name="Shah S."/>
            <person name="Dougan E. K."/>
            <person name="Thang M."/>
            <person name="Chan C."/>
        </authorList>
    </citation>
    <scope>NUCLEOTIDE SEQUENCE [LARGE SCALE GENOMIC DNA]</scope>
</reference>
<dbReference type="OrthoDB" id="407973at2759"/>
<dbReference type="PANTHER" id="PTHR10869:SF246">
    <property type="entry name" value="TRANSMEMBRANE PROLYL 4-HYDROXYLASE"/>
    <property type="match status" value="1"/>
</dbReference>
<dbReference type="AlphaFoldDB" id="A0A9P1GCJ1"/>
<dbReference type="PROSITE" id="PS51471">
    <property type="entry name" value="FE2OG_OXY"/>
    <property type="match status" value="1"/>
</dbReference>
<evidence type="ECO:0000256" key="2">
    <source>
        <dbReference type="ARBA" id="ARBA00022723"/>
    </source>
</evidence>
<evidence type="ECO:0000313" key="7">
    <source>
        <dbReference type="EMBL" id="CAI4007933.1"/>
    </source>
</evidence>
<keyword evidence="10" id="KW-1185">Reference proteome</keyword>
<keyword evidence="3 9" id="KW-0223">Dioxygenase</keyword>
<dbReference type="GO" id="GO:0005506">
    <property type="term" value="F:iron ion binding"/>
    <property type="evidence" value="ECO:0007669"/>
    <property type="project" value="InterPro"/>
</dbReference>
<dbReference type="Pfam" id="PF13640">
    <property type="entry name" value="2OG-FeII_Oxy_3"/>
    <property type="match status" value="1"/>
</dbReference>
<keyword evidence="4" id="KW-0560">Oxidoreductase</keyword>
<dbReference type="GO" id="GO:0005783">
    <property type="term" value="C:endoplasmic reticulum"/>
    <property type="evidence" value="ECO:0007669"/>
    <property type="project" value="TreeGrafter"/>
</dbReference>
<dbReference type="Proteomes" id="UP001152797">
    <property type="component" value="Unassembled WGS sequence"/>
</dbReference>
<gene>
    <name evidence="7" type="ORF">C1SCF055_LOCUS33429</name>
</gene>
<dbReference type="InterPro" id="IPR044862">
    <property type="entry name" value="Pro_4_hyd_alph_FE2OG_OXY"/>
</dbReference>
<reference evidence="7" key="1">
    <citation type="submission" date="2022-10" db="EMBL/GenBank/DDBJ databases">
        <authorList>
            <person name="Chen Y."/>
            <person name="Dougan E. K."/>
            <person name="Chan C."/>
            <person name="Rhodes N."/>
            <person name="Thang M."/>
        </authorList>
    </citation>
    <scope>NUCLEOTIDE SEQUENCE</scope>
</reference>
<keyword evidence="2" id="KW-0479">Metal-binding</keyword>
<dbReference type="PANTHER" id="PTHR10869">
    <property type="entry name" value="PROLYL 4-HYDROXYLASE ALPHA SUBUNIT"/>
    <property type="match status" value="1"/>
</dbReference>
<dbReference type="EMBL" id="CAMXCT020004157">
    <property type="protein sequence ID" value="CAL1161308.1"/>
    <property type="molecule type" value="Genomic_DNA"/>
</dbReference>
<dbReference type="EMBL" id="CAMXCT010004157">
    <property type="protein sequence ID" value="CAI4007933.1"/>
    <property type="molecule type" value="Genomic_DNA"/>
</dbReference>
<dbReference type="InterPro" id="IPR006620">
    <property type="entry name" value="Pro_4_hyd_alph"/>
</dbReference>
<evidence type="ECO:0000256" key="3">
    <source>
        <dbReference type="ARBA" id="ARBA00022964"/>
    </source>
</evidence>
<comment type="cofactor">
    <cofactor evidence="1">
        <name>L-ascorbate</name>
        <dbReference type="ChEBI" id="CHEBI:38290"/>
    </cofactor>
</comment>
<accession>A0A9P1GCJ1</accession>
<dbReference type="Gene3D" id="2.60.120.620">
    <property type="entry name" value="q2cbj1_9rhob like domain"/>
    <property type="match status" value="1"/>
</dbReference>
<evidence type="ECO:0000313" key="8">
    <source>
        <dbReference type="EMBL" id="CAL1161308.1"/>
    </source>
</evidence>
<dbReference type="SMART" id="SM00702">
    <property type="entry name" value="P4Hc"/>
    <property type="match status" value="1"/>
</dbReference>
<evidence type="ECO:0000313" key="9">
    <source>
        <dbReference type="EMBL" id="CAL4795245.1"/>
    </source>
</evidence>
<sequence length="308" mass="35083">MRRCAPPPGNDLVPANLGPERRLSMKAAVKLCRRLSGCRAVTAEVAADFAPETEYEWHFKTTLEPCVQSESTRTIEIPLKARGNSTAWPGPMPVAELQALKMQIVHEDPPVVRIEKFLSELEIEHIKSLARPRFVKSTVGMTYEGGGSRTSETAWLNLGEDGNDETLRNITSRITQITRLQHENMEPFQVVRYQPGQFFAEHQDYLDQQEEQVCGGRIGTFFMYLNDDVEGGETHFPAWNLKIKPEKGLAILWWNVNYTALQEGQFRKVSDPGASHEALPVREGEKWVVNRWLHPYDFLTPYFAGELR</sequence>
<organism evidence="7">
    <name type="scientific">Cladocopium goreaui</name>
    <dbReference type="NCBI Taxonomy" id="2562237"/>
    <lineage>
        <taxon>Eukaryota</taxon>
        <taxon>Sar</taxon>
        <taxon>Alveolata</taxon>
        <taxon>Dinophyceae</taxon>
        <taxon>Suessiales</taxon>
        <taxon>Symbiodiniaceae</taxon>
        <taxon>Cladocopium</taxon>
    </lineage>
</organism>
<dbReference type="EMBL" id="CAMXCT030004157">
    <property type="protein sequence ID" value="CAL4795245.1"/>
    <property type="molecule type" value="Genomic_DNA"/>
</dbReference>
<feature type="domain" description="Fe2OG dioxygenase" evidence="6">
    <location>
        <begin position="183"/>
        <end position="295"/>
    </location>
</feature>
<dbReference type="GO" id="GO:0031418">
    <property type="term" value="F:L-ascorbic acid binding"/>
    <property type="evidence" value="ECO:0007669"/>
    <property type="project" value="InterPro"/>
</dbReference>
<evidence type="ECO:0000256" key="1">
    <source>
        <dbReference type="ARBA" id="ARBA00001961"/>
    </source>
</evidence>
<dbReference type="InterPro" id="IPR045054">
    <property type="entry name" value="P4HA-like"/>
</dbReference>
<proteinExistence type="predicted"/>
<protein>
    <submittedName>
        <fullName evidence="9">Fe2OG dioxygenase domain-containing protein</fullName>
    </submittedName>
</protein>
<evidence type="ECO:0000256" key="4">
    <source>
        <dbReference type="ARBA" id="ARBA00023002"/>
    </source>
</evidence>